<dbReference type="InterPro" id="IPR037460">
    <property type="entry name" value="SEST-like"/>
</dbReference>
<feature type="disulfide bond" evidence="2">
    <location>
        <begin position="59"/>
        <end position="88"/>
    </location>
</feature>
<accession>A0AB37HYF5</accession>
<organism evidence="6 7">
    <name type="scientific">Arachnia propionica</name>
    <dbReference type="NCBI Taxonomy" id="1750"/>
    <lineage>
        <taxon>Bacteria</taxon>
        <taxon>Bacillati</taxon>
        <taxon>Actinomycetota</taxon>
        <taxon>Actinomycetes</taxon>
        <taxon>Propionibacteriales</taxon>
        <taxon>Propionibacteriaceae</taxon>
        <taxon>Arachnia</taxon>
    </lineage>
</organism>
<reference evidence="6" key="1">
    <citation type="submission" date="2021-03" db="EMBL/GenBank/DDBJ databases">
        <title>Human Oral Microbial Genomes.</title>
        <authorList>
            <person name="Johnston C.D."/>
            <person name="Chen T."/>
            <person name="Dewhirst F.E."/>
        </authorList>
    </citation>
    <scope>NUCLEOTIDE SEQUENCE</scope>
    <source>
        <strain evidence="6">F0714</strain>
    </source>
</reference>
<gene>
    <name evidence="6" type="ORF">J5A53_04145</name>
</gene>
<sequence>MRGLLRKWLILGAAFLVLLPPPVPAHPDTGESKSLSIVHLGDSYSAGNGIGNHNGPAPCLRSSHNWGSLFASWANSRGVATSYQNRACSGGNIDDLFSPRSLPKQPAKEVAADSIEEARAKLDETDACSARAAGDDLLSVDHHLRESDGLSLWAKKYTYECQLTVRAQTDFVGPQTDLVLLTAGGNELGFTDIIANCFGPRIPGALEGANGTRCREGVAATMAGLPEMLDRLKSQISRLITERMTGNPKSQVILLAYPLLSLDRPYHLPDGAVSYDAARGVRELGRAAIREQRRIIDELENDFPGRVKFIEEVADAFDGHEPDPRVFTRNKHRWINEFLETSGDHGQNGGISGPRSGSSTDWYHPNLAGHRRIAKLMQDPSNLTSARSATETPDSPAATLQGPYVGKIGENLMLDARASLPSRGRITRFEWDFDGNGTFDATTGDGHVLHNYPQQISGYVRVRVTDESGAQATTSALLDITRDGDTIPDEFDNCPEHPNPMQDDLDGDGVGDSCQDPTAWGITAPLGSDEQAVTPPAEELPAPSLPRPPVLPASPGLPKTGK</sequence>
<feature type="signal peptide" evidence="4">
    <location>
        <begin position="1"/>
        <end position="25"/>
    </location>
</feature>
<dbReference type="InterPro" id="IPR001087">
    <property type="entry name" value="GDSL"/>
</dbReference>
<feature type="region of interest" description="Disordered" evidence="3">
    <location>
        <begin position="491"/>
        <end position="562"/>
    </location>
</feature>
<dbReference type="SUPFAM" id="SSF103647">
    <property type="entry name" value="TSP type-3 repeat"/>
    <property type="match status" value="1"/>
</dbReference>
<proteinExistence type="predicted"/>
<protein>
    <recommendedName>
        <fullName evidence="5">PKD domain-containing protein</fullName>
    </recommendedName>
</protein>
<dbReference type="Proteomes" id="UP000677180">
    <property type="component" value="Chromosome"/>
</dbReference>
<evidence type="ECO:0000256" key="4">
    <source>
        <dbReference type="SAM" id="SignalP"/>
    </source>
</evidence>
<dbReference type="PANTHER" id="PTHR37981:SF1">
    <property type="entry name" value="SGNH HYDROLASE-TYPE ESTERASE DOMAIN-CONTAINING PROTEIN"/>
    <property type="match status" value="1"/>
</dbReference>
<feature type="region of interest" description="Disordered" evidence="3">
    <location>
        <begin position="381"/>
        <end position="403"/>
    </location>
</feature>
<dbReference type="EMBL" id="CP072385">
    <property type="protein sequence ID" value="QUC11893.1"/>
    <property type="molecule type" value="Genomic_DNA"/>
</dbReference>
<keyword evidence="4" id="KW-0732">Signal</keyword>
<dbReference type="InterPro" id="IPR036514">
    <property type="entry name" value="SGNH_hydro_sf"/>
</dbReference>
<dbReference type="InterPro" id="IPR035986">
    <property type="entry name" value="PKD_dom_sf"/>
</dbReference>
<evidence type="ECO:0000259" key="5">
    <source>
        <dbReference type="Pfam" id="PF18911"/>
    </source>
</evidence>
<dbReference type="CDD" id="cd00146">
    <property type="entry name" value="PKD"/>
    <property type="match status" value="1"/>
</dbReference>
<dbReference type="InterPro" id="IPR028974">
    <property type="entry name" value="TSP_type-3_rpt"/>
</dbReference>
<dbReference type="Gene3D" id="3.40.50.1110">
    <property type="entry name" value="SGNH hydrolase"/>
    <property type="match status" value="1"/>
</dbReference>
<dbReference type="GO" id="GO:0016788">
    <property type="term" value="F:hydrolase activity, acting on ester bonds"/>
    <property type="evidence" value="ECO:0007669"/>
    <property type="project" value="InterPro"/>
</dbReference>
<feature type="compositionally biased region" description="Low complexity" evidence="3">
    <location>
        <begin position="553"/>
        <end position="562"/>
    </location>
</feature>
<feature type="compositionally biased region" description="Pro residues" evidence="3">
    <location>
        <begin position="543"/>
        <end position="552"/>
    </location>
</feature>
<dbReference type="SUPFAM" id="SSF49299">
    <property type="entry name" value="PKD domain"/>
    <property type="match status" value="1"/>
</dbReference>
<dbReference type="PANTHER" id="PTHR37981">
    <property type="entry name" value="LIPASE 2"/>
    <property type="match status" value="1"/>
</dbReference>
<feature type="disulfide bond" evidence="2">
    <location>
        <begin position="197"/>
        <end position="214"/>
    </location>
</feature>
<feature type="region of interest" description="Disordered" evidence="3">
    <location>
        <begin position="340"/>
        <end position="360"/>
    </location>
</feature>
<dbReference type="InterPro" id="IPR000601">
    <property type="entry name" value="PKD_dom"/>
</dbReference>
<evidence type="ECO:0000256" key="1">
    <source>
        <dbReference type="PIRSR" id="PIRSR637460-1"/>
    </source>
</evidence>
<name>A0AB37HYF5_9ACTN</name>
<keyword evidence="2" id="KW-1015">Disulfide bond</keyword>
<feature type="chain" id="PRO_5044233455" description="PKD domain-containing protein" evidence="4">
    <location>
        <begin position="26"/>
        <end position="562"/>
    </location>
</feature>
<feature type="compositionally biased region" description="Polar residues" evidence="3">
    <location>
        <begin position="381"/>
        <end position="393"/>
    </location>
</feature>
<dbReference type="AlphaFoldDB" id="A0AB37HYF5"/>
<dbReference type="Pfam" id="PF18911">
    <property type="entry name" value="PKD_4"/>
    <property type="match status" value="1"/>
</dbReference>
<dbReference type="GO" id="GO:0006629">
    <property type="term" value="P:lipid metabolic process"/>
    <property type="evidence" value="ECO:0007669"/>
    <property type="project" value="TreeGrafter"/>
</dbReference>
<evidence type="ECO:0000256" key="2">
    <source>
        <dbReference type="PIRSR" id="PIRSR637460-2"/>
    </source>
</evidence>
<dbReference type="SUPFAM" id="SSF52266">
    <property type="entry name" value="SGNH hydrolase"/>
    <property type="match status" value="1"/>
</dbReference>
<evidence type="ECO:0000313" key="6">
    <source>
        <dbReference type="EMBL" id="QUC11893.1"/>
    </source>
</evidence>
<feature type="domain" description="PKD" evidence="5">
    <location>
        <begin position="395"/>
        <end position="475"/>
    </location>
</feature>
<evidence type="ECO:0000256" key="3">
    <source>
        <dbReference type="SAM" id="MobiDB-lite"/>
    </source>
</evidence>
<dbReference type="Gene3D" id="4.10.1080.10">
    <property type="entry name" value="TSP type-3 repeat"/>
    <property type="match status" value="1"/>
</dbReference>
<dbReference type="RefSeq" id="WP_014847328.1">
    <property type="nucleotide sequence ID" value="NZ_CP040007.1"/>
</dbReference>
<evidence type="ECO:0000313" key="7">
    <source>
        <dbReference type="Proteomes" id="UP000677180"/>
    </source>
</evidence>
<dbReference type="Pfam" id="PF00657">
    <property type="entry name" value="Lipase_GDSL"/>
    <property type="match status" value="1"/>
</dbReference>
<feature type="active site" evidence="1">
    <location>
        <position position="364"/>
    </location>
</feature>
<dbReference type="GO" id="GO:0005509">
    <property type="term" value="F:calcium ion binding"/>
    <property type="evidence" value="ECO:0007669"/>
    <property type="project" value="InterPro"/>
</dbReference>
<feature type="active site" description="Nucleophile" evidence="1">
    <location>
        <position position="43"/>
    </location>
</feature>